<evidence type="ECO:0000256" key="6">
    <source>
        <dbReference type="RuleBase" id="RU003877"/>
    </source>
</evidence>
<comment type="function">
    <text evidence="5 7">This protein is one of the early assembly proteins of the 50S ribosomal subunit, although it is not seen to bind rRNA by itself. It is important during the early stages of 50S assembly.</text>
</comment>
<dbReference type="PANTHER" id="PTHR11545:SF2">
    <property type="entry name" value="LARGE RIBOSOMAL SUBUNIT PROTEIN UL13M"/>
    <property type="match status" value="1"/>
</dbReference>
<evidence type="ECO:0000256" key="3">
    <source>
        <dbReference type="ARBA" id="ARBA00023274"/>
    </source>
</evidence>
<evidence type="ECO:0000256" key="5">
    <source>
        <dbReference type="HAMAP-Rule" id="MF_01366"/>
    </source>
</evidence>
<dbReference type="PROSITE" id="PS00783">
    <property type="entry name" value="RIBOSOMAL_L13"/>
    <property type="match status" value="1"/>
</dbReference>
<dbReference type="GO" id="GO:0017148">
    <property type="term" value="P:negative regulation of translation"/>
    <property type="evidence" value="ECO:0007669"/>
    <property type="project" value="TreeGrafter"/>
</dbReference>
<dbReference type="GO" id="GO:0006412">
    <property type="term" value="P:translation"/>
    <property type="evidence" value="ECO:0007669"/>
    <property type="project" value="UniProtKB-UniRule"/>
</dbReference>
<dbReference type="GO" id="GO:0003735">
    <property type="term" value="F:structural constituent of ribosome"/>
    <property type="evidence" value="ECO:0007669"/>
    <property type="project" value="InterPro"/>
</dbReference>
<organism evidence="8 9">
    <name type="scientific">Anaerobacillus alkalilacustris</name>
    <dbReference type="NCBI Taxonomy" id="393763"/>
    <lineage>
        <taxon>Bacteria</taxon>
        <taxon>Bacillati</taxon>
        <taxon>Bacillota</taxon>
        <taxon>Bacilli</taxon>
        <taxon>Bacillales</taxon>
        <taxon>Bacillaceae</taxon>
        <taxon>Anaerobacillus</taxon>
    </lineage>
</organism>
<dbReference type="GO" id="GO:0022625">
    <property type="term" value="C:cytosolic large ribosomal subunit"/>
    <property type="evidence" value="ECO:0007669"/>
    <property type="project" value="TreeGrafter"/>
</dbReference>
<dbReference type="InterPro" id="IPR005823">
    <property type="entry name" value="Ribosomal_uL13_bac-type"/>
</dbReference>
<dbReference type="Pfam" id="PF00572">
    <property type="entry name" value="Ribosomal_L13"/>
    <property type="match status" value="1"/>
</dbReference>
<comment type="similarity">
    <text evidence="1 5 6">Belongs to the universal ribosomal protein uL13 family.</text>
</comment>
<dbReference type="AlphaFoldDB" id="A0A1S2LXD0"/>
<dbReference type="InterPro" id="IPR036899">
    <property type="entry name" value="Ribosomal_uL13_sf"/>
</dbReference>
<dbReference type="Gene3D" id="3.90.1180.10">
    <property type="entry name" value="Ribosomal protein L13"/>
    <property type="match status" value="1"/>
</dbReference>
<proteinExistence type="inferred from homology"/>
<protein>
    <recommendedName>
        <fullName evidence="4 5">Large ribosomal subunit protein uL13</fullName>
    </recommendedName>
</protein>
<dbReference type="OrthoDB" id="9801330at2"/>
<dbReference type="GO" id="GO:0003729">
    <property type="term" value="F:mRNA binding"/>
    <property type="evidence" value="ECO:0007669"/>
    <property type="project" value="TreeGrafter"/>
</dbReference>
<dbReference type="HAMAP" id="MF_01366">
    <property type="entry name" value="Ribosomal_uL13"/>
    <property type="match status" value="1"/>
</dbReference>
<comment type="subunit">
    <text evidence="5">Part of the 50S ribosomal subunit.</text>
</comment>
<dbReference type="CDD" id="cd00392">
    <property type="entry name" value="Ribosomal_L13"/>
    <property type="match status" value="1"/>
</dbReference>
<dbReference type="PANTHER" id="PTHR11545">
    <property type="entry name" value="RIBOSOMAL PROTEIN L13"/>
    <property type="match status" value="1"/>
</dbReference>
<keyword evidence="2 5" id="KW-0689">Ribosomal protein</keyword>
<accession>A0A1S2LXD0</accession>
<evidence type="ECO:0000256" key="7">
    <source>
        <dbReference type="RuleBase" id="RU003878"/>
    </source>
</evidence>
<dbReference type="InterPro" id="IPR023563">
    <property type="entry name" value="Ribosomal_uL13_CS"/>
</dbReference>
<dbReference type="EMBL" id="MLQR01000001">
    <property type="protein sequence ID" value="OIJ17171.1"/>
    <property type="molecule type" value="Genomic_DNA"/>
</dbReference>
<dbReference type="PIRSF" id="PIRSF002181">
    <property type="entry name" value="Ribosomal_L13"/>
    <property type="match status" value="1"/>
</dbReference>
<evidence type="ECO:0000256" key="2">
    <source>
        <dbReference type="ARBA" id="ARBA00022980"/>
    </source>
</evidence>
<dbReference type="Proteomes" id="UP000179524">
    <property type="component" value="Unassembled WGS sequence"/>
</dbReference>
<dbReference type="InterPro" id="IPR005822">
    <property type="entry name" value="Ribosomal_uL13"/>
</dbReference>
<evidence type="ECO:0000313" key="9">
    <source>
        <dbReference type="Proteomes" id="UP000179524"/>
    </source>
</evidence>
<evidence type="ECO:0000256" key="4">
    <source>
        <dbReference type="ARBA" id="ARBA00035201"/>
    </source>
</evidence>
<name>A0A1S2LXD0_9BACI</name>
<keyword evidence="3 5" id="KW-0687">Ribonucleoprotein</keyword>
<dbReference type="SUPFAM" id="SSF52161">
    <property type="entry name" value="Ribosomal protein L13"/>
    <property type="match status" value="1"/>
</dbReference>
<gene>
    <name evidence="5 7" type="primary">rplM</name>
    <name evidence="8" type="ORF">BKP37_01150</name>
</gene>
<dbReference type="NCBIfam" id="TIGR01066">
    <property type="entry name" value="rplM_bact"/>
    <property type="match status" value="1"/>
</dbReference>
<sequence>MRTTYMAKPNQVERKWYVIDAEGQTLGRLASEVASILRGKNKPTFTPHVDTGDFVIIINAEKIHLTGKKLTDKIYYRHSNHPGGLKQRTALEMRTNRPTQMIELAVKGMLPKNTLGRKQGMKLHVYAGSEHPHQAQKPEVYELRG</sequence>
<evidence type="ECO:0000256" key="1">
    <source>
        <dbReference type="ARBA" id="ARBA00006227"/>
    </source>
</evidence>
<dbReference type="FunFam" id="3.90.1180.10:FF:000001">
    <property type="entry name" value="50S ribosomal protein L13"/>
    <property type="match status" value="1"/>
</dbReference>
<keyword evidence="9" id="KW-1185">Reference proteome</keyword>
<comment type="caution">
    <text evidence="8">The sequence shown here is derived from an EMBL/GenBank/DDBJ whole genome shotgun (WGS) entry which is preliminary data.</text>
</comment>
<evidence type="ECO:0000313" key="8">
    <source>
        <dbReference type="EMBL" id="OIJ17171.1"/>
    </source>
</evidence>
<reference evidence="8 9" key="1">
    <citation type="submission" date="2016-10" db="EMBL/GenBank/DDBJ databases">
        <title>Draft genome sequences of four alkaliphilic bacteria belonging to the Anaerobacillus genus.</title>
        <authorList>
            <person name="Bassil N.M."/>
            <person name="Lloyd J.R."/>
        </authorList>
    </citation>
    <scope>NUCLEOTIDE SEQUENCE [LARGE SCALE GENOMIC DNA]</scope>
    <source>
        <strain evidence="8 9">DSM 18345</strain>
    </source>
</reference>
<dbReference type="RefSeq" id="WP_071307897.1">
    <property type="nucleotide sequence ID" value="NZ_MLQR01000001.1"/>
</dbReference>